<dbReference type="OrthoDB" id="312015at2759"/>
<evidence type="ECO:0000256" key="2">
    <source>
        <dbReference type="ARBA" id="ARBA00004300"/>
    </source>
</evidence>
<keyword evidence="4" id="KW-0963">Cytoplasm</keyword>
<accession>A0A015LIM9</accession>
<reference evidence="11 12" key="1">
    <citation type="submission" date="2014-02" db="EMBL/GenBank/DDBJ databases">
        <title>Single nucleus genome sequencing reveals high similarity among nuclei of an endomycorrhizal fungus.</title>
        <authorList>
            <person name="Lin K."/>
            <person name="Geurts R."/>
            <person name="Zhang Z."/>
            <person name="Limpens E."/>
            <person name="Saunders D.G."/>
            <person name="Mu D."/>
            <person name="Pang E."/>
            <person name="Cao H."/>
            <person name="Cha H."/>
            <person name="Lin T."/>
            <person name="Zhou Q."/>
            <person name="Shang Y."/>
            <person name="Li Y."/>
            <person name="Ivanov S."/>
            <person name="Sharma T."/>
            <person name="Velzen R.V."/>
            <person name="Ruijter N.D."/>
            <person name="Aanen D.K."/>
            <person name="Win J."/>
            <person name="Kamoun S."/>
            <person name="Bisseling T."/>
            <person name="Huang S."/>
        </authorList>
    </citation>
    <scope>NUCLEOTIDE SEQUENCE [LARGE SCALE GENOMIC DNA]</scope>
    <source>
        <strain evidence="11">DAOM 197198w</strain>
        <strain evidence="12">DAOM197198w</strain>
    </source>
</reference>
<evidence type="ECO:0000256" key="5">
    <source>
        <dbReference type="ARBA" id="ARBA00022889"/>
    </source>
</evidence>
<evidence type="ECO:0000256" key="1">
    <source>
        <dbReference type="ARBA" id="ARBA00004282"/>
    </source>
</evidence>
<dbReference type="EMBL" id="JEMT01015261">
    <property type="protein sequence ID" value="EXX72540.1"/>
    <property type="molecule type" value="Genomic_DNA"/>
</dbReference>
<feature type="coiled-coil region" evidence="9">
    <location>
        <begin position="104"/>
        <end position="131"/>
    </location>
</feature>
<evidence type="ECO:0000256" key="8">
    <source>
        <dbReference type="ARBA" id="ARBA00023212"/>
    </source>
</evidence>
<keyword evidence="12" id="KW-1185">Reference proteome</keyword>
<dbReference type="Pfam" id="PF11559">
    <property type="entry name" value="ADIP"/>
    <property type="match status" value="1"/>
</dbReference>
<dbReference type="HOGENOM" id="CLU_383169_0_0_1"/>
<evidence type="ECO:0000256" key="3">
    <source>
        <dbReference type="ARBA" id="ARBA00009291"/>
    </source>
</evidence>
<dbReference type="SMR" id="A0A015LIM9"/>
<keyword evidence="8" id="KW-0206">Cytoskeleton</keyword>
<dbReference type="PANTHER" id="PTHR46507">
    <property type="entry name" value="AFADIN- AND ALPHA-ACTININ-BINDING PROTEIN"/>
    <property type="match status" value="1"/>
</dbReference>
<evidence type="ECO:0000256" key="10">
    <source>
        <dbReference type="SAM" id="MobiDB-lite"/>
    </source>
</evidence>
<evidence type="ECO:0000313" key="11">
    <source>
        <dbReference type="EMBL" id="EXX72541.1"/>
    </source>
</evidence>
<keyword evidence="5" id="KW-0130">Cell adhesion</keyword>
<dbReference type="PANTHER" id="PTHR46507:SF4">
    <property type="entry name" value="SSX FAMILY MEMBER 2 INTERACTING PROTEIN"/>
    <property type="match status" value="1"/>
</dbReference>
<keyword evidence="6" id="KW-0965">Cell junction</keyword>
<feature type="region of interest" description="Disordered" evidence="10">
    <location>
        <begin position="381"/>
        <end position="408"/>
    </location>
</feature>
<gene>
    <name evidence="11" type="ORF">RirG_068350</name>
</gene>
<name>A0A015LIM9_RHIIW</name>
<dbReference type="AlphaFoldDB" id="A0A015LIM9"/>
<dbReference type="InterPro" id="IPR052300">
    <property type="entry name" value="Adhesion_Centrosome_assoc"/>
</dbReference>
<sequence length="722" mass="85502">MNGNGMDEILKPISPLSSRKSRGREERKDSLRELIIYVNQKLDFFGYPAPLNFFDSKDDNSVKKIVECVLSLLQDHQREFGVREELDDRHRRLQSDYDIACLSNKGLKGKIEVNEREINKLTLRLIKMEDELKDEWEMHKLTRDELAKTKSNLQYTKTQAAHDVKKREMEYTRFREKMQKLLNDSYRKAKIGLQIVNPAPKPSKLLSNASNIEHGLPIKTGASEAEEEESPVDAEMFKQIVADAEAREKELLQENSKLRKLLFDVQNHISTFIESQAEHEATIDSALIDLQTPDSYNPKTARFNLPFEMFANNVEEEIKELLLALKHEWNNRPNMITEYETKEEENRQLQMEIETKEEENRQLQMEIETKEEENRQLRMEVETKKETKEKKSRQLQMEAETKEEENRQLQLEIETKEKKNRQLQLEIGTKEKKNRQLRLEVETKEEENRQLQLEVETKEGENRQLQLEIGTKEKKNQKLQLEIETKEKKNRQLQMEVETKEEENRQLQMEVETKEGENRQLQMEVETKEEKNRQLQMEVETKEEENQQLQLEIETIEEENRQLQLEVDSLRNQLVEAATFVEEAQKMIANFAESGFKEGQGEFKLNVSGNEITIPEYDELEEDLQLKRKQLNHERRAFTESLIRLGRDRDQLLTERIEFEQEKRAWKALHPTPGSRKSRANRFSSFLTETPTPPQKFSILSESPLTPFLEQFKSDFELPKYK</sequence>
<evidence type="ECO:0000256" key="7">
    <source>
        <dbReference type="ARBA" id="ARBA00023054"/>
    </source>
</evidence>
<comment type="similarity">
    <text evidence="3">Belongs to the ADIP family.</text>
</comment>
<comment type="caution">
    <text evidence="11">The sequence shown here is derived from an EMBL/GenBank/DDBJ whole genome shotgun (WGS) entry which is preliminary data.</text>
</comment>
<organism evidence="11 12">
    <name type="scientific">Rhizophagus irregularis (strain DAOM 197198w)</name>
    <name type="common">Glomus intraradices</name>
    <dbReference type="NCBI Taxonomy" id="1432141"/>
    <lineage>
        <taxon>Eukaryota</taxon>
        <taxon>Fungi</taxon>
        <taxon>Fungi incertae sedis</taxon>
        <taxon>Mucoromycota</taxon>
        <taxon>Glomeromycotina</taxon>
        <taxon>Glomeromycetes</taxon>
        <taxon>Glomerales</taxon>
        <taxon>Glomeraceae</taxon>
        <taxon>Rhizophagus</taxon>
    </lineage>
</organism>
<keyword evidence="7 9" id="KW-0175">Coiled coil</keyword>
<dbReference type="STRING" id="1432141.A0A015LIM9"/>
<dbReference type="Proteomes" id="UP000022910">
    <property type="component" value="Unassembled WGS sequence"/>
</dbReference>
<dbReference type="InterPro" id="IPR021622">
    <property type="entry name" value="Afadin/alpha-actinin-bd"/>
</dbReference>
<evidence type="ECO:0000256" key="9">
    <source>
        <dbReference type="SAM" id="Coils"/>
    </source>
</evidence>
<feature type="region of interest" description="Disordered" evidence="10">
    <location>
        <begin position="1"/>
        <end position="25"/>
    </location>
</feature>
<protein>
    <submittedName>
        <fullName evidence="11">Uncharacterized protein</fullName>
    </submittedName>
</protein>
<dbReference type="OMA" id="KEWHERC"/>
<feature type="region of interest" description="Disordered" evidence="10">
    <location>
        <begin position="492"/>
        <end position="519"/>
    </location>
</feature>
<evidence type="ECO:0000256" key="6">
    <source>
        <dbReference type="ARBA" id="ARBA00022949"/>
    </source>
</evidence>
<dbReference type="EMBL" id="JEMT01015261">
    <property type="protein sequence ID" value="EXX72541.1"/>
    <property type="molecule type" value="Genomic_DNA"/>
</dbReference>
<feature type="coiled-coil region" evidence="9">
    <location>
        <begin position="234"/>
        <end position="261"/>
    </location>
</feature>
<proteinExistence type="inferred from homology"/>
<dbReference type="GO" id="GO:0007155">
    <property type="term" value="P:cell adhesion"/>
    <property type="evidence" value="ECO:0007669"/>
    <property type="project" value="UniProtKB-KW"/>
</dbReference>
<dbReference type="GO" id="GO:0035735">
    <property type="term" value="P:intraciliary transport involved in cilium assembly"/>
    <property type="evidence" value="ECO:0007669"/>
    <property type="project" value="TreeGrafter"/>
</dbReference>
<dbReference type="GO" id="GO:0036064">
    <property type="term" value="C:ciliary basal body"/>
    <property type="evidence" value="ECO:0007669"/>
    <property type="project" value="TreeGrafter"/>
</dbReference>
<evidence type="ECO:0000313" key="12">
    <source>
        <dbReference type="Proteomes" id="UP000022910"/>
    </source>
</evidence>
<comment type="subcellular location">
    <subcellularLocation>
        <location evidence="1">Cell junction</location>
    </subcellularLocation>
    <subcellularLocation>
        <location evidence="2">Cytoplasm</location>
        <location evidence="2">Cytoskeleton</location>
        <location evidence="2">Microtubule organizing center</location>
        <location evidence="2">Centrosome</location>
    </subcellularLocation>
</comment>
<evidence type="ECO:0000256" key="4">
    <source>
        <dbReference type="ARBA" id="ARBA00022490"/>
    </source>
</evidence>